<keyword evidence="17" id="KW-0812">Transmembrane</keyword>
<feature type="coiled-coil region" evidence="16">
    <location>
        <begin position="298"/>
        <end position="325"/>
    </location>
</feature>
<dbReference type="EC" id="2.7.13.3" evidence="4"/>
<dbReference type="PROSITE" id="PS50109">
    <property type="entry name" value="HIS_KIN"/>
    <property type="match status" value="1"/>
</dbReference>
<dbReference type="GO" id="GO:0046872">
    <property type="term" value="F:metal ion binding"/>
    <property type="evidence" value="ECO:0007669"/>
    <property type="project" value="UniProtKB-KW"/>
</dbReference>
<evidence type="ECO:0000256" key="3">
    <source>
        <dbReference type="ARBA" id="ARBA00004496"/>
    </source>
</evidence>
<dbReference type="InterPro" id="IPR004358">
    <property type="entry name" value="Sig_transdc_His_kin-like_C"/>
</dbReference>
<dbReference type="InterPro" id="IPR011712">
    <property type="entry name" value="Sig_transdc_His_kin_sub3_dim/P"/>
</dbReference>
<gene>
    <name evidence="19" type="ORF">CPJ18_21900</name>
</gene>
<dbReference type="GO" id="GO:0000155">
    <property type="term" value="F:phosphorelay sensor kinase activity"/>
    <property type="evidence" value="ECO:0007669"/>
    <property type="project" value="InterPro"/>
</dbReference>
<evidence type="ECO:0000256" key="1">
    <source>
        <dbReference type="ARBA" id="ARBA00000085"/>
    </source>
</evidence>
<comment type="subcellular location">
    <subcellularLocation>
        <location evidence="3">Cytoplasm</location>
    </subcellularLocation>
</comment>
<reference evidence="19 20" key="1">
    <citation type="journal article" date="2018" name="Syst. Appl. Microbiol.">
        <title>Agrobacterium rosae sp. nov., isolated from galls on different agricultural crops.</title>
        <authorList>
            <person name="Kuzmanovic N."/>
            <person name="Pulawska J."/>
            <person name="Smalla K."/>
            <person name="Nesme X."/>
        </authorList>
    </citation>
    <scope>NUCLEOTIDE SEQUENCE [LARGE SCALE GENOMIC DNA]</scope>
    <source>
        <strain evidence="19 20">NCPPB 1650</strain>
    </source>
</reference>
<keyword evidence="17" id="KW-1133">Transmembrane helix</keyword>
<proteinExistence type="predicted"/>
<dbReference type="GO" id="GO:0046983">
    <property type="term" value="F:protein dimerization activity"/>
    <property type="evidence" value="ECO:0007669"/>
    <property type="project" value="InterPro"/>
</dbReference>
<evidence type="ECO:0000256" key="10">
    <source>
        <dbReference type="ARBA" id="ARBA00022777"/>
    </source>
</evidence>
<evidence type="ECO:0000256" key="11">
    <source>
        <dbReference type="ARBA" id="ARBA00023004"/>
    </source>
</evidence>
<evidence type="ECO:0000313" key="19">
    <source>
        <dbReference type="EMBL" id="POO49392.1"/>
    </source>
</evidence>
<dbReference type="GO" id="GO:0016020">
    <property type="term" value="C:membrane"/>
    <property type="evidence" value="ECO:0007669"/>
    <property type="project" value="InterPro"/>
</dbReference>
<comment type="caution">
    <text evidence="19">The sequence shown here is derived from an EMBL/GenBank/DDBJ whole genome shotgun (WGS) entry which is preliminary data.</text>
</comment>
<organism evidence="19 20">
    <name type="scientific">Agrobacterium rosae</name>
    <dbReference type="NCBI Taxonomy" id="1972867"/>
    <lineage>
        <taxon>Bacteria</taxon>
        <taxon>Pseudomonadati</taxon>
        <taxon>Pseudomonadota</taxon>
        <taxon>Alphaproteobacteria</taxon>
        <taxon>Hyphomicrobiales</taxon>
        <taxon>Rhizobiaceae</taxon>
        <taxon>Rhizobium/Agrobacterium group</taxon>
        <taxon>Agrobacterium</taxon>
    </lineage>
</organism>
<name>A0AAE5RU32_9HYPH</name>
<evidence type="ECO:0000256" key="15">
    <source>
        <dbReference type="ARBA" id="ARBA00030800"/>
    </source>
</evidence>
<keyword evidence="9" id="KW-0479">Metal-binding</keyword>
<comment type="catalytic activity">
    <reaction evidence="1">
        <text>ATP + protein L-histidine = ADP + protein N-phospho-L-histidine.</text>
        <dbReference type="EC" id="2.7.13.3"/>
    </reaction>
</comment>
<evidence type="ECO:0000256" key="4">
    <source>
        <dbReference type="ARBA" id="ARBA00012438"/>
    </source>
</evidence>
<evidence type="ECO:0000256" key="9">
    <source>
        <dbReference type="ARBA" id="ARBA00022723"/>
    </source>
</evidence>
<dbReference type="PRINTS" id="PR00344">
    <property type="entry name" value="BCTRLSENSOR"/>
</dbReference>
<keyword evidence="7" id="KW-0963">Cytoplasm</keyword>
<dbReference type="SUPFAM" id="SSF55874">
    <property type="entry name" value="ATPase domain of HSP90 chaperone/DNA topoisomerase II/histidine kinase"/>
    <property type="match status" value="1"/>
</dbReference>
<dbReference type="InterPro" id="IPR003594">
    <property type="entry name" value="HATPase_dom"/>
</dbReference>
<dbReference type="AlphaFoldDB" id="A0AAE5RU32"/>
<keyword evidence="10 19" id="KW-0418">Kinase</keyword>
<evidence type="ECO:0000256" key="12">
    <source>
        <dbReference type="ARBA" id="ARBA00023012"/>
    </source>
</evidence>
<keyword evidence="13" id="KW-0411">Iron-sulfur</keyword>
<evidence type="ECO:0000256" key="2">
    <source>
        <dbReference type="ARBA" id="ARBA00001966"/>
    </source>
</evidence>
<dbReference type="SMART" id="SM00387">
    <property type="entry name" value="HATPase_c"/>
    <property type="match status" value="1"/>
</dbReference>
<keyword evidence="11" id="KW-0408">Iron</keyword>
<evidence type="ECO:0000256" key="8">
    <source>
        <dbReference type="ARBA" id="ARBA00022679"/>
    </source>
</evidence>
<protein>
    <recommendedName>
        <fullName evidence="5">Oxygen sensor histidine kinase NreB</fullName>
        <ecNumber evidence="4">2.7.13.3</ecNumber>
    </recommendedName>
    <alternativeName>
        <fullName evidence="15">Nitrogen regulation protein B</fullName>
    </alternativeName>
</protein>
<evidence type="ECO:0000256" key="6">
    <source>
        <dbReference type="ARBA" id="ARBA00022485"/>
    </source>
</evidence>
<dbReference type="Gene3D" id="3.30.565.10">
    <property type="entry name" value="Histidine kinase-like ATPase, C-terminal domain"/>
    <property type="match status" value="1"/>
</dbReference>
<dbReference type="Gene3D" id="1.20.5.1930">
    <property type="match status" value="1"/>
</dbReference>
<keyword evidence="12" id="KW-0902">Two-component regulatory system</keyword>
<feature type="domain" description="Histidine kinase" evidence="18">
    <location>
        <begin position="329"/>
        <end position="517"/>
    </location>
</feature>
<evidence type="ECO:0000256" key="16">
    <source>
        <dbReference type="SAM" id="Coils"/>
    </source>
</evidence>
<evidence type="ECO:0000256" key="17">
    <source>
        <dbReference type="SAM" id="Phobius"/>
    </source>
</evidence>
<keyword evidence="16" id="KW-0175">Coiled coil</keyword>
<dbReference type="Pfam" id="PF02518">
    <property type="entry name" value="HATPase_c"/>
    <property type="match status" value="1"/>
</dbReference>
<evidence type="ECO:0000256" key="14">
    <source>
        <dbReference type="ARBA" id="ARBA00024827"/>
    </source>
</evidence>
<comment type="function">
    <text evidence="14">Member of the two-component regulatory system NreB/NreC involved in the control of dissimilatory nitrate/nitrite reduction in response to oxygen. NreB functions as a direct oxygen sensor histidine kinase which is autophosphorylated, in the absence of oxygen, probably at the conserved histidine residue, and transfers its phosphate group probably to a conserved aspartate residue of NreC. NreB/NreC activates the expression of the nitrate (narGHJI) and nitrite (nir) reductase operons, as well as the putative nitrate transporter gene narT.</text>
</comment>
<dbReference type="InterPro" id="IPR050482">
    <property type="entry name" value="Sensor_HK_TwoCompSys"/>
</dbReference>
<dbReference type="PANTHER" id="PTHR24421">
    <property type="entry name" value="NITRATE/NITRITE SENSOR PROTEIN NARX-RELATED"/>
    <property type="match status" value="1"/>
</dbReference>
<keyword evidence="17" id="KW-0472">Membrane</keyword>
<dbReference type="InterPro" id="IPR036890">
    <property type="entry name" value="HATPase_C_sf"/>
</dbReference>
<feature type="transmembrane region" description="Helical" evidence="17">
    <location>
        <begin position="77"/>
        <end position="100"/>
    </location>
</feature>
<comment type="cofactor">
    <cofactor evidence="2">
        <name>[4Fe-4S] cluster</name>
        <dbReference type="ChEBI" id="CHEBI:49883"/>
    </cofactor>
</comment>
<dbReference type="EMBL" id="NXEJ01000010">
    <property type="protein sequence ID" value="POO49392.1"/>
    <property type="molecule type" value="Genomic_DNA"/>
</dbReference>
<accession>A0AAE5RU32</accession>
<dbReference type="InterPro" id="IPR005467">
    <property type="entry name" value="His_kinase_dom"/>
</dbReference>
<evidence type="ECO:0000313" key="20">
    <source>
        <dbReference type="Proteomes" id="UP000237447"/>
    </source>
</evidence>
<dbReference type="GO" id="GO:0051539">
    <property type="term" value="F:4 iron, 4 sulfur cluster binding"/>
    <property type="evidence" value="ECO:0007669"/>
    <property type="project" value="UniProtKB-KW"/>
</dbReference>
<sequence length="519" mass="56475">MGAPIRHCHDHPGLRKQKPLMALGCNRTVIVHKNYGLLAIGVLQERTVDDISCGFGTIMGYFAGREFVSLSGRRPTLAWQFAFAGMIVLLLGMILIGLWVTSKIESAAVRNMASGTALYVSGIVSPLTQELATSSSLSDDARGKILDTLNQGPLRGELFSFKIWGRDNRVVFSSEPGLIGKTFEGSLGLSTAFNGTVHAAFDDLEGEEHEEEKRSGQVLLEIHSPIRDAVSGRVIAVAEFYERSADLMSELDNVRYESWLVVAGVTAGMLVLLFGIVAKGSHLIEAQKRSLHVQVTELSRMLEVNRDLRQRVDQATQRTAALNERYLRRISAELHDGPAQLLGFAALRLEAIRTGRARDDDEAMVQHSIDEAVREIRGICRGLNLPELEGLSGEDVVRRLITTHEKHSGRSIQSDIAPLEVSSQAMKICIYRFLQEALSNATRHAQAVEIAVSATETNGEITIGVRDNGIGFVRRDDEDGLGLAGLEERAAGLGGRLTIVSAIGSGTSITMTLPRVTSS</sequence>
<evidence type="ECO:0000256" key="5">
    <source>
        <dbReference type="ARBA" id="ARBA00017322"/>
    </source>
</evidence>
<evidence type="ECO:0000256" key="13">
    <source>
        <dbReference type="ARBA" id="ARBA00023014"/>
    </source>
</evidence>
<keyword evidence="8" id="KW-0808">Transferase</keyword>
<evidence type="ECO:0000259" key="18">
    <source>
        <dbReference type="PROSITE" id="PS50109"/>
    </source>
</evidence>
<dbReference type="CDD" id="cd16917">
    <property type="entry name" value="HATPase_UhpB-NarQ-NarX-like"/>
    <property type="match status" value="1"/>
</dbReference>
<dbReference type="GO" id="GO:0005737">
    <property type="term" value="C:cytoplasm"/>
    <property type="evidence" value="ECO:0007669"/>
    <property type="project" value="UniProtKB-SubCell"/>
</dbReference>
<keyword evidence="6" id="KW-0004">4Fe-4S</keyword>
<evidence type="ECO:0000256" key="7">
    <source>
        <dbReference type="ARBA" id="ARBA00022490"/>
    </source>
</evidence>
<dbReference type="Proteomes" id="UP000237447">
    <property type="component" value="Unassembled WGS sequence"/>
</dbReference>
<dbReference type="Pfam" id="PF07730">
    <property type="entry name" value="HisKA_3"/>
    <property type="match status" value="1"/>
</dbReference>
<feature type="transmembrane region" description="Helical" evidence="17">
    <location>
        <begin position="258"/>
        <end position="278"/>
    </location>
</feature>